<organism evidence="1">
    <name type="scientific">Pithovirus LCPAC404</name>
    <dbReference type="NCBI Taxonomy" id="2506597"/>
    <lineage>
        <taxon>Viruses</taxon>
        <taxon>Pithoviruses</taxon>
    </lineage>
</organism>
<name>A0A481ZDS9_9VIRU</name>
<accession>A0A481ZDS9</accession>
<dbReference type="EMBL" id="MK500596">
    <property type="protein sequence ID" value="QBK93462.1"/>
    <property type="molecule type" value="Genomic_DNA"/>
</dbReference>
<proteinExistence type="predicted"/>
<reference evidence="1" key="1">
    <citation type="journal article" date="2019" name="MBio">
        <title>Virus Genomes from Deep Sea Sediments Expand the Ocean Megavirome and Support Independent Origins of Viral Gigantism.</title>
        <authorList>
            <person name="Backstrom D."/>
            <person name="Yutin N."/>
            <person name="Jorgensen S.L."/>
            <person name="Dharamshi J."/>
            <person name="Homa F."/>
            <person name="Zaremba-Niedwiedzka K."/>
            <person name="Spang A."/>
            <person name="Wolf Y.I."/>
            <person name="Koonin E.V."/>
            <person name="Ettema T.J."/>
        </authorList>
    </citation>
    <scope>NUCLEOTIDE SEQUENCE</scope>
</reference>
<evidence type="ECO:0000313" key="1">
    <source>
        <dbReference type="EMBL" id="QBK93462.1"/>
    </source>
</evidence>
<protein>
    <submittedName>
        <fullName evidence="1">Uncharacterized protein</fullName>
    </submittedName>
</protein>
<gene>
    <name evidence="1" type="ORF">LCPAC404_01660</name>
</gene>
<sequence>MCKCNIDFCIVAIKIEIDQFQSLLLQCKMSSTQCEILLSNGRRCKTKVANGSICYRHGGVRKTIKKQCTMVVEDGKRCSNELWKKDDKLCYVHSNKEGKKEIYRCGANTNKGSKCQNRVKLRGTLCRRHDKNIDNDIDSEISKNDDADFHNENKVQMMLLNTAEHLTYENKILRGKLLKILEVNAEMTGFKRDSPIEIENFDEIIHELADFINNL</sequence>